<dbReference type="RefSeq" id="WP_304987997.1">
    <property type="nucleotide sequence ID" value="NZ_BAAACR010000002.1"/>
</dbReference>
<accession>A0ABP3CI72</accession>
<evidence type="ECO:0000313" key="3">
    <source>
        <dbReference type="Proteomes" id="UP001500399"/>
    </source>
</evidence>
<dbReference type="Pfam" id="PF18909">
    <property type="entry name" value="dGTP_diPhyd_N"/>
    <property type="match status" value="1"/>
</dbReference>
<dbReference type="InterPro" id="IPR044038">
    <property type="entry name" value="dATP/dGTP_diPOhydrolase_N"/>
</dbReference>
<evidence type="ECO:0000313" key="2">
    <source>
        <dbReference type="EMBL" id="GAA0205634.1"/>
    </source>
</evidence>
<organism evidence="2 3">
    <name type="scientific">Selenomonas dianae</name>
    <dbReference type="NCBI Taxonomy" id="135079"/>
    <lineage>
        <taxon>Bacteria</taxon>
        <taxon>Bacillati</taxon>
        <taxon>Bacillota</taxon>
        <taxon>Negativicutes</taxon>
        <taxon>Selenomonadales</taxon>
        <taxon>Selenomonadaceae</taxon>
        <taxon>Selenomonas</taxon>
    </lineage>
</organism>
<comment type="caution">
    <text evidence="2">The sequence shown here is derived from an EMBL/GenBank/DDBJ whole genome shotgun (WGS) entry which is preliminary data.</text>
</comment>
<gene>
    <name evidence="2" type="ORF">GCM10008919_06180</name>
</gene>
<proteinExistence type="predicted"/>
<dbReference type="Proteomes" id="UP001500399">
    <property type="component" value="Unassembled WGS sequence"/>
</dbReference>
<keyword evidence="3" id="KW-1185">Reference proteome</keyword>
<dbReference type="EMBL" id="BAAACR010000002">
    <property type="protein sequence ID" value="GAA0205634.1"/>
    <property type="molecule type" value="Genomic_DNA"/>
</dbReference>
<evidence type="ECO:0000259" key="1">
    <source>
        <dbReference type="Pfam" id="PF18909"/>
    </source>
</evidence>
<sequence length="100" mass="11696">MATGLTAGAKKHPGETWRGIPAEEHAVRAMRHLSMWLAGDRSDSHIINASMRCMMARVMEREEDQNYDPEEIDALREENKALWAELRKYRLRDLEEMRID</sequence>
<reference evidence="3" key="1">
    <citation type="journal article" date="2019" name="Int. J. Syst. Evol. Microbiol.">
        <title>The Global Catalogue of Microorganisms (GCM) 10K type strain sequencing project: providing services to taxonomists for standard genome sequencing and annotation.</title>
        <authorList>
            <consortium name="The Broad Institute Genomics Platform"/>
            <consortium name="The Broad Institute Genome Sequencing Center for Infectious Disease"/>
            <person name="Wu L."/>
            <person name="Ma J."/>
        </authorList>
    </citation>
    <scope>NUCLEOTIDE SEQUENCE [LARGE SCALE GENOMIC DNA]</scope>
    <source>
        <strain evidence="3">JCM 8542</strain>
    </source>
</reference>
<feature type="domain" description="dATP/dGTP diphosphohydrolase N-terminal" evidence="1">
    <location>
        <begin position="1"/>
        <end position="63"/>
    </location>
</feature>
<name>A0ABP3CI72_9FIRM</name>
<protein>
    <recommendedName>
        <fullName evidence="1">dATP/dGTP diphosphohydrolase N-terminal domain-containing protein</fullName>
    </recommendedName>
</protein>